<name>M2ZXZ8_PSEFD</name>
<dbReference type="KEGG" id="pfj:MYCFIDRAFT_212723"/>
<dbReference type="GeneID" id="19337810"/>
<dbReference type="RefSeq" id="XP_007932430.1">
    <property type="nucleotide sequence ID" value="XM_007934239.1"/>
</dbReference>
<dbReference type="AlphaFoldDB" id="M2ZXZ8"/>
<keyword evidence="2" id="KW-1185">Reference proteome</keyword>
<dbReference type="VEuPathDB" id="FungiDB:MYCFIDRAFT_212723"/>
<protein>
    <submittedName>
        <fullName evidence="1">Uncharacterized protein</fullName>
    </submittedName>
</protein>
<organism evidence="1 2">
    <name type="scientific">Pseudocercospora fijiensis (strain CIRAD86)</name>
    <name type="common">Black leaf streak disease fungus</name>
    <name type="synonym">Mycosphaerella fijiensis</name>
    <dbReference type="NCBI Taxonomy" id="383855"/>
    <lineage>
        <taxon>Eukaryota</taxon>
        <taxon>Fungi</taxon>
        <taxon>Dikarya</taxon>
        <taxon>Ascomycota</taxon>
        <taxon>Pezizomycotina</taxon>
        <taxon>Dothideomycetes</taxon>
        <taxon>Dothideomycetidae</taxon>
        <taxon>Mycosphaerellales</taxon>
        <taxon>Mycosphaerellaceae</taxon>
        <taxon>Pseudocercospora</taxon>
    </lineage>
</organism>
<dbReference type="EMBL" id="KB446572">
    <property type="protein sequence ID" value="EME76991.1"/>
    <property type="molecule type" value="Genomic_DNA"/>
</dbReference>
<evidence type="ECO:0000313" key="2">
    <source>
        <dbReference type="Proteomes" id="UP000016932"/>
    </source>
</evidence>
<dbReference type="Proteomes" id="UP000016932">
    <property type="component" value="Unassembled WGS sequence"/>
</dbReference>
<gene>
    <name evidence="1" type="ORF">MYCFIDRAFT_212723</name>
</gene>
<evidence type="ECO:0000313" key="1">
    <source>
        <dbReference type="EMBL" id="EME76991.1"/>
    </source>
</evidence>
<dbReference type="HOGENOM" id="CLU_2097882_0_0_1"/>
<proteinExistence type="predicted"/>
<sequence>MPVNLHREQWEAVSNMLRAVGKDLKHLSIEPVTVAPLVVFLYPAEIRMERTQLLHRARSDLFPAAHRRYCEAHPSFPRLALDALQSAQLLLGLWRVVSGDCEGLVALGLHIGRCPV</sequence>
<reference evidence="1 2" key="1">
    <citation type="journal article" date="2012" name="PLoS Pathog.">
        <title>Diverse lifestyles and strategies of plant pathogenesis encoded in the genomes of eighteen Dothideomycetes fungi.</title>
        <authorList>
            <person name="Ohm R.A."/>
            <person name="Feau N."/>
            <person name="Henrissat B."/>
            <person name="Schoch C.L."/>
            <person name="Horwitz B.A."/>
            <person name="Barry K.W."/>
            <person name="Condon B.J."/>
            <person name="Copeland A.C."/>
            <person name="Dhillon B."/>
            <person name="Glaser F."/>
            <person name="Hesse C.N."/>
            <person name="Kosti I."/>
            <person name="LaButti K."/>
            <person name="Lindquist E.A."/>
            <person name="Lucas S."/>
            <person name="Salamov A.A."/>
            <person name="Bradshaw R.E."/>
            <person name="Ciuffetti L."/>
            <person name="Hamelin R.C."/>
            <person name="Kema G.H.J."/>
            <person name="Lawrence C."/>
            <person name="Scott J.A."/>
            <person name="Spatafora J.W."/>
            <person name="Turgeon B.G."/>
            <person name="de Wit P.J.G.M."/>
            <person name="Zhong S."/>
            <person name="Goodwin S.B."/>
            <person name="Grigoriev I.V."/>
        </authorList>
    </citation>
    <scope>NUCLEOTIDE SEQUENCE [LARGE SCALE GENOMIC DNA]</scope>
    <source>
        <strain evidence="1 2">CIRAD86</strain>
    </source>
</reference>
<accession>M2ZXZ8</accession>